<dbReference type="Proteomes" id="UP000193778">
    <property type="component" value="Unassembled WGS sequence"/>
</dbReference>
<evidence type="ECO:0000313" key="1">
    <source>
        <dbReference type="EMBL" id="SLN56521.1"/>
    </source>
</evidence>
<dbReference type="AlphaFoldDB" id="A0A1X6ZNU1"/>
<name>A0A1X6ZNU1_9RHOB</name>
<dbReference type="SMART" id="SM00855">
    <property type="entry name" value="PGAM"/>
    <property type="match status" value="1"/>
</dbReference>
<dbReference type="Gene3D" id="3.40.50.1240">
    <property type="entry name" value="Phosphoglycerate mutase-like"/>
    <property type="match status" value="1"/>
</dbReference>
<keyword evidence="1" id="KW-0413">Isomerase</keyword>
<evidence type="ECO:0000313" key="2">
    <source>
        <dbReference type="Proteomes" id="UP000193778"/>
    </source>
</evidence>
<dbReference type="EC" id="5.4.2.11" evidence="1"/>
<protein>
    <submittedName>
        <fullName evidence="1">2,3-bisphosphoglycerate-dependent phosphoglycerate mutase</fullName>
        <ecNumber evidence="1">5.4.2.11</ecNumber>
    </submittedName>
</protein>
<dbReference type="PANTHER" id="PTHR47623">
    <property type="entry name" value="OS09G0287300 PROTEIN"/>
    <property type="match status" value="1"/>
</dbReference>
<proteinExistence type="predicted"/>
<organism evidence="1 2">
    <name type="scientific">Ruegeria meonggei</name>
    <dbReference type="NCBI Taxonomy" id="1446476"/>
    <lineage>
        <taxon>Bacteria</taxon>
        <taxon>Pseudomonadati</taxon>
        <taxon>Pseudomonadota</taxon>
        <taxon>Alphaproteobacteria</taxon>
        <taxon>Rhodobacterales</taxon>
        <taxon>Roseobacteraceae</taxon>
        <taxon>Ruegeria</taxon>
    </lineage>
</organism>
<dbReference type="PANTHER" id="PTHR47623:SF1">
    <property type="entry name" value="OS09G0287300 PROTEIN"/>
    <property type="match status" value="1"/>
</dbReference>
<dbReference type="CDD" id="cd07067">
    <property type="entry name" value="HP_PGM_like"/>
    <property type="match status" value="1"/>
</dbReference>
<dbReference type="EMBL" id="FWFP01000007">
    <property type="protein sequence ID" value="SLN56521.1"/>
    <property type="molecule type" value="Genomic_DNA"/>
</dbReference>
<sequence>MTRTLILTRHAKSSWDSAATGDHDRPLNKRGRKSAPAIAAWLRKNGWLPDEVLSSSSTRTRETWDRMDLTAEKQCFHRNLYLAEPEDMLIELSGAAGQSVLMLGHNPGIAEFANRIVRQPPAHARFHDYPTCAATVVRFDIDVWADIQWRSGTVLGFVIPRELVE</sequence>
<dbReference type="SUPFAM" id="SSF53254">
    <property type="entry name" value="Phosphoglycerate mutase-like"/>
    <property type="match status" value="1"/>
</dbReference>
<dbReference type="InterPro" id="IPR013078">
    <property type="entry name" value="His_Pase_superF_clade-1"/>
</dbReference>
<dbReference type="Pfam" id="PF00300">
    <property type="entry name" value="His_Phos_1"/>
    <property type="match status" value="1"/>
</dbReference>
<dbReference type="RefSeq" id="WP_085823257.1">
    <property type="nucleotide sequence ID" value="NZ_FWFP01000007.1"/>
</dbReference>
<reference evidence="2" key="1">
    <citation type="submission" date="2017-03" db="EMBL/GenBank/DDBJ databases">
        <authorList>
            <person name="Rodrigo-Torres L."/>
            <person name="Arahal R.D."/>
            <person name="Lucena T."/>
        </authorList>
    </citation>
    <scope>NUCLEOTIDE SEQUENCE [LARGE SCALE GENOMIC DNA]</scope>
    <source>
        <strain evidence="2">CECT 8411</strain>
    </source>
</reference>
<gene>
    <name evidence="1" type="primary">gpmA</name>
    <name evidence="1" type="ORF">RUM8411_02754</name>
</gene>
<dbReference type="GO" id="GO:0004619">
    <property type="term" value="F:phosphoglycerate mutase activity"/>
    <property type="evidence" value="ECO:0007669"/>
    <property type="project" value="UniProtKB-EC"/>
</dbReference>
<accession>A0A1X6ZNU1</accession>
<dbReference type="OrthoDB" id="9810154at2"/>
<dbReference type="InterPro" id="IPR029033">
    <property type="entry name" value="His_PPase_superfam"/>
</dbReference>
<keyword evidence="2" id="KW-1185">Reference proteome</keyword>